<organism evidence="2 3">
    <name type="scientific">Desulfonauticus submarinus</name>
    <dbReference type="NCBI Taxonomy" id="206665"/>
    <lineage>
        <taxon>Bacteria</taxon>
        <taxon>Pseudomonadati</taxon>
        <taxon>Thermodesulfobacteriota</taxon>
        <taxon>Desulfovibrionia</taxon>
        <taxon>Desulfovibrionales</taxon>
        <taxon>Desulfonauticaceae</taxon>
        <taxon>Desulfonauticus</taxon>
    </lineage>
</organism>
<dbReference type="GO" id="GO:0016491">
    <property type="term" value="F:oxidoreductase activity"/>
    <property type="evidence" value="ECO:0007669"/>
    <property type="project" value="InterPro"/>
</dbReference>
<reference evidence="2 3" key="1">
    <citation type="submission" date="2016-10" db="EMBL/GenBank/DDBJ databases">
        <authorList>
            <person name="de Groot N.N."/>
        </authorList>
    </citation>
    <scope>NUCLEOTIDE SEQUENCE [LARGE SCALE GENOMIC DNA]</scope>
    <source>
        <strain evidence="2 3">DSM 15269</strain>
    </source>
</reference>
<keyword evidence="3" id="KW-1185">Reference proteome</keyword>
<accession>A0A1H0F895</accession>
<feature type="domain" description="Alkyl hydroperoxide reductase subunit C/ Thiol specific antioxidant" evidence="1">
    <location>
        <begin position="6"/>
        <end position="47"/>
    </location>
</feature>
<dbReference type="Pfam" id="PF00578">
    <property type="entry name" value="AhpC-TSA"/>
    <property type="match status" value="1"/>
</dbReference>
<name>A0A1H0F895_9BACT</name>
<evidence type="ECO:0000313" key="3">
    <source>
        <dbReference type="Proteomes" id="UP000199602"/>
    </source>
</evidence>
<proteinExistence type="predicted"/>
<dbReference type="InterPro" id="IPR000866">
    <property type="entry name" value="AhpC/TSA"/>
</dbReference>
<gene>
    <name evidence="2" type="ORF">SAMN04488516_11128</name>
</gene>
<dbReference type="Gene3D" id="3.40.30.10">
    <property type="entry name" value="Glutaredoxin"/>
    <property type="match status" value="1"/>
</dbReference>
<dbReference type="EMBL" id="FNIN01000011">
    <property type="protein sequence ID" value="SDN90815.1"/>
    <property type="molecule type" value="Genomic_DNA"/>
</dbReference>
<dbReference type="InterPro" id="IPR036249">
    <property type="entry name" value="Thioredoxin-like_sf"/>
</dbReference>
<dbReference type="STRING" id="206665.SAMN04488516_11128"/>
<dbReference type="AlphaFoldDB" id="A0A1H0F895"/>
<sequence length="47" mass="5425">MNVRPGVEAPEFSLQGYYEGGVKEFKLSDFRGKWVVICFYPADFTFV</sequence>
<dbReference type="Proteomes" id="UP000199602">
    <property type="component" value="Unassembled WGS sequence"/>
</dbReference>
<dbReference type="GO" id="GO:0016209">
    <property type="term" value="F:antioxidant activity"/>
    <property type="evidence" value="ECO:0007669"/>
    <property type="project" value="InterPro"/>
</dbReference>
<protein>
    <submittedName>
        <fullName evidence="2">AhpC/TSA family protein</fullName>
    </submittedName>
</protein>
<evidence type="ECO:0000259" key="1">
    <source>
        <dbReference type="Pfam" id="PF00578"/>
    </source>
</evidence>
<dbReference type="SUPFAM" id="SSF52833">
    <property type="entry name" value="Thioredoxin-like"/>
    <property type="match status" value="1"/>
</dbReference>
<evidence type="ECO:0000313" key="2">
    <source>
        <dbReference type="EMBL" id="SDN90815.1"/>
    </source>
</evidence>